<proteinExistence type="inferred from homology"/>
<dbReference type="KEGG" id="mabb:MASS_1088"/>
<dbReference type="EMBL" id="CP004374">
    <property type="protein sequence ID" value="AGM27690.1"/>
    <property type="molecule type" value="Genomic_DNA"/>
</dbReference>
<organism evidence="5 6">
    <name type="scientific">Mycobacteroides abscessus subsp. bolletii 50594</name>
    <dbReference type="NCBI Taxonomy" id="1303024"/>
    <lineage>
        <taxon>Bacteria</taxon>
        <taxon>Bacillati</taxon>
        <taxon>Actinomycetota</taxon>
        <taxon>Actinomycetes</taxon>
        <taxon>Mycobacteriales</taxon>
        <taxon>Mycobacteriaceae</taxon>
        <taxon>Mycobacteroides</taxon>
        <taxon>Mycobacteroides abscessus</taxon>
    </lineage>
</organism>
<comment type="similarity">
    <text evidence="4">Belongs to the MT-A70-like family.</text>
</comment>
<keyword evidence="1" id="KW-0489">Methyltransferase</keyword>
<dbReference type="Proteomes" id="UP000013961">
    <property type="component" value="Chromosome"/>
</dbReference>
<dbReference type="Pfam" id="PF05063">
    <property type="entry name" value="MT-A70"/>
    <property type="match status" value="1"/>
</dbReference>
<reference evidence="5 6" key="1">
    <citation type="journal article" date="2013" name="Genome Announc.">
        <title>Complete Genome Sequence of Mycobacterium massiliense Clinical Strain Asan 50594, Belonging to the Type II Genotype.</title>
        <authorList>
            <person name="Kim B.J."/>
            <person name="Kim B.R."/>
            <person name="Hong S.H."/>
            <person name="Seok S.H."/>
            <person name="Kook Y.H."/>
            <person name="Kim B.J."/>
        </authorList>
    </citation>
    <scope>NUCLEOTIDE SEQUENCE [LARGE SCALE GENOMIC DNA]</scope>
    <source>
        <strain evidence="5 6">50594</strain>
    </source>
</reference>
<evidence type="ECO:0000313" key="5">
    <source>
        <dbReference type="EMBL" id="AGM27690.1"/>
    </source>
</evidence>
<dbReference type="Gene3D" id="3.40.50.150">
    <property type="entry name" value="Vaccinia Virus protein VP39"/>
    <property type="match status" value="1"/>
</dbReference>
<gene>
    <name evidence="5" type="ORF">MASS_1088</name>
</gene>
<dbReference type="AlphaFoldDB" id="A0AB33A7H8"/>
<evidence type="ECO:0000256" key="2">
    <source>
        <dbReference type="ARBA" id="ARBA00022679"/>
    </source>
</evidence>
<dbReference type="PROSITE" id="PS51143">
    <property type="entry name" value="MT_A70"/>
    <property type="match status" value="1"/>
</dbReference>
<name>A0AB33A7H8_9MYCO</name>
<protein>
    <submittedName>
        <fullName evidence="5">Uncharacterized protein</fullName>
    </submittedName>
</protein>
<evidence type="ECO:0000256" key="3">
    <source>
        <dbReference type="ARBA" id="ARBA00022691"/>
    </source>
</evidence>
<dbReference type="PANTHER" id="PTHR12829">
    <property type="entry name" value="N6-ADENOSINE-METHYLTRANSFERASE"/>
    <property type="match status" value="1"/>
</dbReference>
<evidence type="ECO:0000313" key="6">
    <source>
        <dbReference type="Proteomes" id="UP000013961"/>
    </source>
</evidence>
<sequence length="225" mass="25412">MTQFRTVVADPPWRYENRGSRAAAENHYQTMSTSELCELSVVHEHAARDSHLYLWTTNSHLRDGLDVMAAWGFDYKTSIVWVKPQMGMGNYFRGGTELVLFGTRGSLPTLRKDVRNHFTAPRRKHSQKPREFLELVRGSSPGPYLELFARCSGDTSCACSKCLFGWATWGEEADKNPSQGVLETRHGRPLCGRCFQPVPKPKRGPSGVWCSASCRTAAWRERQTG</sequence>
<evidence type="ECO:0000256" key="4">
    <source>
        <dbReference type="PROSITE-ProRule" id="PRU00489"/>
    </source>
</evidence>
<dbReference type="InterPro" id="IPR007757">
    <property type="entry name" value="MT-A70-like"/>
</dbReference>
<dbReference type="PANTHER" id="PTHR12829:SF7">
    <property type="entry name" value="N6-ADENOSINE-METHYLTRANSFERASE CATALYTIC SUBUNIT"/>
    <property type="match status" value="1"/>
</dbReference>
<dbReference type="GO" id="GO:0032259">
    <property type="term" value="P:methylation"/>
    <property type="evidence" value="ECO:0007669"/>
    <property type="project" value="UniProtKB-KW"/>
</dbReference>
<dbReference type="GO" id="GO:0008168">
    <property type="term" value="F:methyltransferase activity"/>
    <property type="evidence" value="ECO:0007669"/>
    <property type="project" value="UniProtKB-KW"/>
</dbReference>
<dbReference type="SUPFAM" id="SSF53335">
    <property type="entry name" value="S-adenosyl-L-methionine-dependent methyltransferases"/>
    <property type="match status" value="1"/>
</dbReference>
<keyword evidence="3" id="KW-0949">S-adenosyl-L-methionine</keyword>
<dbReference type="RefSeq" id="WP_016342017.1">
    <property type="nucleotide sequence ID" value="NC_021282.1"/>
</dbReference>
<dbReference type="REBASE" id="64949">
    <property type="entry name" value="M.Mab50594ORF1088P"/>
</dbReference>
<dbReference type="InterPro" id="IPR029063">
    <property type="entry name" value="SAM-dependent_MTases_sf"/>
</dbReference>
<evidence type="ECO:0000256" key="1">
    <source>
        <dbReference type="ARBA" id="ARBA00022603"/>
    </source>
</evidence>
<keyword evidence="2" id="KW-0808">Transferase</keyword>
<accession>A0AB33A7H8</accession>